<dbReference type="InterPro" id="IPR018076">
    <property type="entry name" value="T2SS_GspF_dom"/>
</dbReference>
<feature type="transmembrane region" description="Helical" evidence="6">
    <location>
        <begin position="143"/>
        <end position="165"/>
    </location>
</feature>
<evidence type="ECO:0000256" key="1">
    <source>
        <dbReference type="ARBA" id="ARBA00004651"/>
    </source>
</evidence>
<gene>
    <name evidence="8" type="ORF">GQE98_14320</name>
</gene>
<evidence type="ECO:0000256" key="3">
    <source>
        <dbReference type="ARBA" id="ARBA00022692"/>
    </source>
</evidence>
<keyword evidence="5 6" id="KW-0472">Membrane</keyword>
<comment type="caution">
    <text evidence="8">The sequence shown here is derived from an EMBL/GenBank/DDBJ whole genome shotgun (WGS) entry which is preliminary data.</text>
</comment>
<feature type="transmembrane region" description="Helical" evidence="6">
    <location>
        <begin position="293"/>
        <end position="319"/>
    </location>
</feature>
<feature type="domain" description="Type II secretion system protein GspF" evidence="7">
    <location>
        <begin position="184"/>
        <end position="309"/>
    </location>
</feature>
<evidence type="ECO:0000256" key="6">
    <source>
        <dbReference type="SAM" id="Phobius"/>
    </source>
</evidence>
<proteinExistence type="predicted"/>
<evidence type="ECO:0000256" key="4">
    <source>
        <dbReference type="ARBA" id="ARBA00022989"/>
    </source>
</evidence>
<organism evidence="8 9">
    <name type="scientific">Sneathiella litorea</name>
    <dbReference type="NCBI Taxonomy" id="2606216"/>
    <lineage>
        <taxon>Bacteria</taxon>
        <taxon>Pseudomonadati</taxon>
        <taxon>Pseudomonadota</taxon>
        <taxon>Alphaproteobacteria</taxon>
        <taxon>Sneathiellales</taxon>
        <taxon>Sneathiellaceae</taxon>
        <taxon>Sneathiella</taxon>
    </lineage>
</organism>
<keyword evidence="3 6" id="KW-0812">Transmembrane</keyword>
<evidence type="ECO:0000256" key="2">
    <source>
        <dbReference type="ARBA" id="ARBA00022475"/>
    </source>
</evidence>
<dbReference type="AlphaFoldDB" id="A0A6L8W9K8"/>
<sequence length="325" mass="35988">MSGIWIESREEAITLSIIAIFLCLSFGFYIKALRAKKSERIDSRLRQFAPETSATVEKSGQLPKIALEREEVETSATPKRLWRLAFGHGGTGKQRLNRRFIRAGIDPRRGRSQFLLARFIFSILSALSAGFLLHSQVPLANNYVASVFIIFAVGVGGSFLPFVLLNYHIRQRQRRIERAMPDMIDLLILCVEAGLTLEVALARAVEGLEPFSPDVAAEMKITLSELRILPDKSMALTNLETRTASPSLKYLVLSLRQSERYGTSITGALKSVAMENRKHAILELENNAARMPALLSIPLILFILPPVVVLSAGPGFVLMMRAIGG</sequence>
<dbReference type="GO" id="GO:0005886">
    <property type="term" value="C:plasma membrane"/>
    <property type="evidence" value="ECO:0007669"/>
    <property type="project" value="UniProtKB-SubCell"/>
</dbReference>
<dbReference type="RefSeq" id="WP_161316402.1">
    <property type="nucleotide sequence ID" value="NZ_WTUW01000009.1"/>
</dbReference>
<reference evidence="8 9" key="1">
    <citation type="submission" date="2019-12" db="EMBL/GenBank/DDBJ databases">
        <title>Snethiella sp. nov. sp. isolated from sea sand.</title>
        <authorList>
            <person name="Kim J."/>
            <person name="Jeong S.E."/>
            <person name="Jung H.S."/>
            <person name="Jeon C.O."/>
        </authorList>
    </citation>
    <scope>NUCLEOTIDE SEQUENCE [LARGE SCALE GENOMIC DNA]</scope>
    <source>
        <strain evidence="8 9">DP05</strain>
    </source>
</reference>
<accession>A0A6L8W9K8</accession>
<evidence type="ECO:0000259" key="7">
    <source>
        <dbReference type="Pfam" id="PF00482"/>
    </source>
</evidence>
<feature type="transmembrane region" description="Helical" evidence="6">
    <location>
        <begin position="12"/>
        <end position="30"/>
    </location>
</feature>
<name>A0A6L8W9K8_9PROT</name>
<evidence type="ECO:0000256" key="5">
    <source>
        <dbReference type="ARBA" id="ARBA00023136"/>
    </source>
</evidence>
<dbReference type="Pfam" id="PF00482">
    <property type="entry name" value="T2SSF"/>
    <property type="match status" value="1"/>
</dbReference>
<keyword evidence="9" id="KW-1185">Reference proteome</keyword>
<dbReference type="EMBL" id="WTUW01000009">
    <property type="protein sequence ID" value="MZR31808.1"/>
    <property type="molecule type" value="Genomic_DNA"/>
</dbReference>
<feature type="transmembrane region" description="Helical" evidence="6">
    <location>
        <begin position="115"/>
        <end position="137"/>
    </location>
</feature>
<keyword evidence="2" id="KW-1003">Cell membrane</keyword>
<protein>
    <recommendedName>
        <fullName evidence="7">Type II secretion system protein GspF domain-containing protein</fullName>
    </recommendedName>
</protein>
<keyword evidence="4 6" id="KW-1133">Transmembrane helix</keyword>
<comment type="subcellular location">
    <subcellularLocation>
        <location evidence="1">Cell membrane</location>
        <topology evidence="1">Multi-pass membrane protein</topology>
    </subcellularLocation>
</comment>
<dbReference type="Proteomes" id="UP000476030">
    <property type="component" value="Unassembled WGS sequence"/>
</dbReference>
<dbReference type="PANTHER" id="PTHR35007:SF2">
    <property type="entry name" value="PILUS ASSEMBLE PROTEIN"/>
    <property type="match status" value="1"/>
</dbReference>
<evidence type="ECO:0000313" key="9">
    <source>
        <dbReference type="Proteomes" id="UP000476030"/>
    </source>
</evidence>
<evidence type="ECO:0000313" key="8">
    <source>
        <dbReference type="EMBL" id="MZR31808.1"/>
    </source>
</evidence>
<dbReference type="PANTHER" id="PTHR35007">
    <property type="entry name" value="INTEGRAL MEMBRANE PROTEIN-RELATED"/>
    <property type="match status" value="1"/>
</dbReference>